<gene>
    <name evidence="1" type="ORF">CYMTET_40947</name>
</gene>
<sequence length="356" mass="40919">MSRLREPQENDATNKCYKQIWSCMERLQKARDGDANFDTSACGDVRLDEGGHAIDVQIDCNHVCTAECPMHRIDNKEHVLYRCTVSQNVHACGVSCRAYTVTNECYVCEITGACVGTEERHNYTVDDISGSSNRDGFEICAITNRMRRALSKERTRDAADRKQCVAADFDRMRMVARRTVTLLLCSETRSKLETQIEYRHSRVAHRQMAAYVRARNLKSLPIVLTDLQNLFVTEMHRTDGWMCSNAKPSSGRLQFLIEQCVNVQRMMTNQRVRAKLQSPIFQLGKLLQYEYFSLAILYIMRDGLRDSKDHVLVKRDAYLNKYLPNLNNLSVFGFRKPRFSHATACVRMALCLRTSV</sequence>
<evidence type="ECO:0000313" key="1">
    <source>
        <dbReference type="EMBL" id="KAK3249667.1"/>
    </source>
</evidence>
<accession>A0AAE0F359</accession>
<dbReference type="AlphaFoldDB" id="A0AAE0F359"/>
<dbReference type="EMBL" id="LGRX02027229">
    <property type="protein sequence ID" value="KAK3249667.1"/>
    <property type="molecule type" value="Genomic_DNA"/>
</dbReference>
<reference evidence="1 2" key="1">
    <citation type="journal article" date="2015" name="Genome Biol. Evol.">
        <title>Comparative Genomics of a Bacterivorous Green Alga Reveals Evolutionary Causalities and Consequences of Phago-Mixotrophic Mode of Nutrition.</title>
        <authorList>
            <person name="Burns J.A."/>
            <person name="Paasch A."/>
            <person name="Narechania A."/>
            <person name="Kim E."/>
        </authorList>
    </citation>
    <scope>NUCLEOTIDE SEQUENCE [LARGE SCALE GENOMIC DNA]</scope>
    <source>
        <strain evidence="1 2">PLY_AMNH</strain>
    </source>
</reference>
<keyword evidence="2" id="KW-1185">Reference proteome</keyword>
<evidence type="ECO:0000313" key="2">
    <source>
        <dbReference type="Proteomes" id="UP001190700"/>
    </source>
</evidence>
<organism evidence="1 2">
    <name type="scientific">Cymbomonas tetramitiformis</name>
    <dbReference type="NCBI Taxonomy" id="36881"/>
    <lineage>
        <taxon>Eukaryota</taxon>
        <taxon>Viridiplantae</taxon>
        <taxon>Chlorophyta</taxon>
        <taxon>Pyramimonadophyceae</taxon>
        <taxon>Pyramimonadales</taxon>
        <taxon>Pyramimonadaceae</taxon>
        <taxon>Cymbomonas</taxon>
    </lineage>
</organism>
<name>A0AAE0F359_9CHLO</name>
<proteinExistence type="predicted"/>
<comment type="caution">
    <text evidence="1">The sequence shown here is derived from an EMBL/GenBank/DDBJ whole genome shotgun (WGS) entry which is preliminary data.</text>
</comment>
<dbReference type="Proteomes" id="UP001190700">
    <property type="component" value="Unassembled WGS sequence"/>
</dbReference>
<protein>
    <submittedName>
        <fullName evidence="1">Uncharacterized protein</fullName>
    </submittedName>
</protein>